<evidence type="ECO:0000313" key="2">
    <source>
        <dbReference type="EMBL" id="RYO72163.1"/>
    </source>
</evidence>
<gene>
    <name evidence="2" type="ORF">AA0113_g1415</name>
</gene>
<dbReference type="AlphaFoldDB" id="A0A4Q4SPA4"/>
<evidence type="ECO:0000313" key="3">
    <source>
        <dbReference type="Proteomes" id="UP000293823"/>
    </source>
</evidence>
<evidence type="ECO:0000256" key="1">
    <source>
        <dbReference type="SAM" id="MobiDB-lite"/>
    </source>
</evidence>
<name>A0A4Q4SPA4_9PLEO</name>
<feature type="region of interest" description="Disordered" evidence="1">
    <location>
        <begin position="1"/>
        <end position="53"/>
    </location>
</feature>
<dbReference type="Proteomes" id="UP000293823">
    <property type="component" value="Unassembled WGS sequence"/>
</dbReference>
<dbReference type="EMBL" id="PEJP01000004">
    <property type="protein sequence ID" value="RYO72163.1"/>
    <property type="molecule type" value="Genomic_DNA"/>
</dbReference>
<reference evidence="3" key="1">
    <citation type="journal article" date="2019" name="bioRxiv">
        <title>Genomics, evolutionary history and diagnostics of the Alternaria alternata species group including apple and Asian pear pathotypes.</title>
        <authorList>
            <person name="Armitage A.D."/>
            <person name="Cockerton H.M."/>
            <person name="Sreenivasaprasad S."/>
            <person name="Woodhall J.W."/>
            <person name="Lane C.R."/>
            <person name="Harrison R.J."/>
            <person name="Clarkson J.P."/>
        </authorList>
    </citation>
    <scope>NUCLEOTIDE SEQUENCE [LARGE SCALE GENOMIC DNA]</scope>
    <source>
        <strain evidence="3">RGR 97.0016</strain>
    </source>
</reference>
<proteinExistence type="predicted"/>
<accession>A0A4Q4SPA4</accession>
<protein>
    <submittedName>
        <fullName evidence="2">Uncharacterized protein</fullName>
    </submittedName>
</protein>
<feature type="compositionally biased region" description="Basic and acidic residues" evidence="1">
    <location>
        <begin position="862"/>
        <end position="876"/>
    </location>
</feature>
<keyword evidence="3" id="KW-1185">Reference proteome</keyword>
<dbReference type="OrthoDB" id="3790173at2759"/>
<feature type="compositionally biased region" description="Basic and acidic residues" evidence="1">
    <location>
        <begin position="910"/>
        <end position="919"/>
    </location>
</feature>
<organism evidence="2 3">
    <name type="scientific">Alternaria arborescens</name>
    <dbReference type="NCBI Taxonomy" id="156630"/>
    <lineage>
        <taxon>Eukaryota</taxon>
        <taxon>Fungi</taxon>
        <taxon>Dikarya</taxon>
        <taxon>Ascomycota</taxon>
        <taxon>Pezizomycotina</taxon>
        <taxon>Dothideomycetes</taxon>
        <taxon>Pleosporomycetidae</taxon>
        <taxon>Pleosporales</taxon>
        <taxon>Pleosporineae</taxon>
        <taxon>Pleosporaceae</taxon>
        <taxon>Alternaria</taxon>
        <taxon>Alternaria sect. Alternaria</taxon>
    </lineage>
</organism>
<comment type="caution">
    <text evidence="2">The sequence shown here is derived from an EMBL/GenBank/DDBJ whole genome shotgun (WGS) entry which is preliminary data.</text>
</comment>
<feature type="compositionally biased region" description="Acidic residues" evidence="1">
    <location>
        <begin position="938"/>
        <end position="947"/>
    </location>
</feature>
<feature type="region of interest" description="Disordered" evidence="1">
    <location>
        <begin position="862"/>
        <end position="947"/>
    </location>
</feature>
<feature type="compositionally biased region" description="Polar residues" evidence="1">
    <location>
        <begin position="34"/>
        <end position="44"/>
    </location>
</feature>
<sequence>MARSKSKGSGRSSAAPKYKGSSQSDAPDMFKISDPSNAPDQSNPPGRFASDPTAGAATRLLQRARRTITYPEDEIVRVGAKTSGKLPEKAFTTLPQFRTAVFRLLVERLQVHGILTDNLKEADLHWCMPTSLIDEEKWRLLFEDPFVVPTLWLEFMLVLKVNNADSPYPPLTANTFYIRTFTFKVEDARAVFQAMLHDGWDSNPNIFAILERLELLNASEQVELRHLSDIYDKSLKTWFAQFIKTVGMIALDALKTSQVHTIEKAYSAVGLSDDVVDLREQIVIALFGDSVLNSEFGGKNMMILTKADQDAFDSLKTNFLALVENLPFCPTAVLEQLKKYATSIMKYVTTHPTTTTGSGNTKHKFTNATRDMLVTQGSTVVLSDGSAVMVSVGTDLGDTHEDDDETFWYAGGRSADAVSTVYNHFGHWEQGVVQASFKARLTRRMARKSCLPFTDVFPWFVKHDNDYSAGSKYLRRYMGIVKPIVVLTYGSLPTYAARQNFAGFTKKNFSEKTNKFKSDKSFADQVGHPELRSFSGGNDIAVGQECVIIPSVHPGFLGYSGVTKEKVSRVFVLTSAIAWKAASLAIQLDQDHAPRTRKQTCRKIIKIMKADLEVTTVFGQAFHQAKQDYVLAYKAFRQGCLAHATGHAIKKPPNGILAGKSVSGRGGKHIRGEGQTLEFFDDGFEVVIHGVDDFSVGDNKTSVRHSFSWEEDDGRKWSLSPIILPSQVVKNVGKKGKHFILHYLSGGIDIHNHDGSVVIPGSDTIDFFYPSIHPTVNSVYTLITAFCAEGTYRHYPYLRTFLAFANISKMGEDKRIILNNALITAAGILTGLYTEKKVTKNVEINRKKECLSRKVLTLGGERPPHVVREDKPKQLEQDVILGDDITDDETSESDSKDASSTGGKLRGIKRSREEDKDARASSSRTARRKARQGPVVEEFNDDDMLFD</sequence>